<name>A0AAX2H0A8_9FLAO</name>
<dbReference type="RefSeq" id="WP_231909871.1">
    <property type="nucleotide sequence ID" value="NZ_CP014227.1"/>
</dbReference>
<dbReference type="AlphaFoldDB" id="A0AAX2H0A8"/>
<dbReference type="EMBL" id="LT906449">
    <property type="protein sequence ID" value="SNV10436.1"/>
    <property type="molecule type" value="Genomic_DNA"/>
</dbReference>
<sequence>MKKIGLIFIALLSLVSCQKEKLNEGKKIIELEPPKDQQAESELDRYLFNKFTTPYNVKIVYRYDESAFSRNKLQYVTPMSEKKALEIANLIHYMYYEPYSLNAPKNFMQNYTPKMLVLVGSNAYKPGAGTALRGLSTGGVKIEMLGLNYVDPNSTNPQVIKEDIDESILRLLYHESSHILEQTKLFDPEYQKYLVSDYKGGLWNKVWRGNDYLKSGFISAYSSDNFHEDFVELLARYIIYYQKDQCGCETTDATKDTDGDGLDDTVYSKWKTEIEAKGYIWEEELATAAKGSPTGSNLTGKDVLLKKLDIVRKYLKNE</sequence>
<proteinExistence type="predicted"/>
<dbReference type="PROSITE" id="PS51257">
    <property type="entry name" value="PROKAR_LIPOPROTEIN"/>
    <property type="match status" value="1"/>
</dbReference>
<evidence type="ECO:0008006" key="3">
    <source>
        <dbReference type="Google" id="ProtNLM"/>
    </source>
</evidence>
<evidence type="ECO:0000313" key="1">
    <source>
        <dbReference type="EMBL" id="SNV10436.1"/>
    </source>
</evidence>
<dbReference type="NCBIfam" id="TIGR04549">
    <property type="entry name" value="LP_HExxH_w_tonB"/>
    <property type="match status" value="1"/>
</dbReference>
<evidence type="ECO:0000313" key="2">
    <source>
        <dbReference type="Proteomes" id="UP000215539"/>
    </source>
</evidence>
<dbReference type="InterPro" id="IPR030890">
    <property type="entry name" value="LP_HExxH_w_TonB"/>
</dbReference>
<dbReference type="Gene3D" id="3.40.390.70">
    <property type="match status" value="1"/>
</dbReference>
<accession>A0AAX2H0A8</accession>
<dbReference type="Proteomes" id="UP000215539">
    <property type="component" value="Chromosome 1"/>
</dbReference>
<protein>
    <recommendedName>
        <fullName evidence="3">Substrate import-associated zinc metallohydrolase lipoprotein</fullName>
    </recommendedName>
</protein>
<dbReference type="Pfam" id="PF15890">
    <property type="entry name" value="Peptidase_Mx1"/>
    <property type="match status" value="1"/>
</dbReference>
<gene>
    <name evidence="1" type="ORF">SAMEA44541418_01301</name>
</gene>
<organism evidence="1 2">
    <name type="scientific">Capnocytophaga haemolytica</name>
    <dbReference type="NCBI Taxonomy" id="45243"/>
    <lineage>
        <taxon>Bacteria</taxon>
        <taxon>Pseudomonadati</taxon>
        <taxon>Bacteroidota</taxon>
        <taxon>Flavobacteriia</taxon>
        <taxon>Flavobacteriales</taxon>
        <taxon>Flavobacteriaceae</taxon>
        <taxon>Capnocytophaga</taxon>
    </lineage>
</organism>
<reference evidence="1 2" key="1">
    <citation type="submission" date="2017-06" db="EMBL/GenBank/DDBJ databases">
        <authorList>
            <consortium name="Pathogen Informatics"/>
        </authorList>
    </citation>
    <scope>NUCLEOTIDE SEQUENCE [LARGE SCALE GENOMIC DNA]</scope>
    <source>
        <strain evidence="1 2">NCTC12947</strain>
    </source>
</reference>